<keyword evidence="2 8" id="KW-0479">Metal-binding</keyword>
<comment type="similarity">
    <text evidence="6">Belongs to the TRAFAC class OBG-HflX-like GTPase superfamily. HflX GTPase family.</text>
</comment>
<dbReference type="AlphaFoldDB" id="A0A7X2KZC6"/>
<dbReference type="InterPro" id="IPR027417">
    <property type="entry name" value="P-loop_NTPase"/>
</dbReference>
<dbReference type="Pfam" id="PF01926">
    <property type="entry name" value="MMR_HSR1"/>
    <property type="match status" value="1"/>
</dbReference>
<dbReference type="Gene3D" id="6.10.250.2860">
    <property type="match status" value="1"/>
</dbReference>
<organism evidence="10 11">
    <name type="scientific">Neisseria brasiliensis</name>
    <dbReference type="NCBI Taxonomy" id="2666100"/>
    <lineage>
        <taxon>Bacteria</taxon>
        <taxon>Pseudomonadati</taxon>
        <taxon>Pseudomonadota</taxon>
        <taxon>Betaproteobacteria</taxon>
        <taxon>Neisseriales</taxon>
        <taxon>Neisseriaceae</taxon>
        <taxon>Neisseria</taxon>
    </lineage>
</organism>
<feature type="binding site" evidence="7">
    <location>
        <begin position="222"/>
        <end position="229"/>
    </location>
    <ligand>
        <name>GTP</name>
        <dbReference type="ChEBI" id="CHEBI:37565"/>
    </ligand>
</feature>
<evidence type="ECO:0000313" key="10">
    <source>
        <dbReference type="EMBL" id="MRN38899.1"/>
    </source>
</evidence>
<dbReference type="CDD" id="cd01878">
    <property type="entry name" value="HflX"/>
    <property type="match status" value="1"/>
</dbReference>
<dbReference type="GO" id="GO:0003924">
    <property type="term" value="F:GTPase activity"/>
    <property type="evidence" value="ECO:0007669"/>
    <property type="project" value="UniProtKB-UniRule"/>
</dbReference>
<comment type="caution">
    <text evidence="10">The sequence shown here is derived from an EMBL/GenBank/DDBJ whole genome shotgun (WGS) entry which is preliminary data.</text>
</comment>
<dbReference type="HAMAP" id="MF_00900">
    <property type="entry name" value="GTPase_HflX"/>
    <property type="match status" value="1"/>
</dbReference>
<dbReference type="PIRSF" id="PIRSF006809">
    <property type="entry name" value="GTP-binding_hflX_prd"/>
    <property type="match status" value="1"/>
</dbReference>
<feature type="binding site" evidence="8">
    <location>
        <position position="249"/>
    </location>
    <ligand>
        <name>Mg(2+)</name>
        <dbReference type="ChEBI" id="CHEBI:18420"/>
    </ligand>
</feature>
<comment type="subunit">
    <text evidence="6">Monomer. Associates with the 50S ribosomal subunit.</text>
</comment>
<keyword evidence="11" id="KW-1185">Reference proteome</keyword>
<dbReference type="InterPro" id="IPR032305">
    <property type="entry name" value="GTP-bd_M"/>
</dbReference>
<evidence type="ECO:0000259" key="9">
    <source>
        <dbReference type="PROSITE" id="PS51705"/>
    </source>
</evidence>
<evidence type="ECO:0000256" key="3">
    <source>
        <dbReference type="ARBA" id="ARBA00022741"/>
    </source>
</evidence>
<sequence length="403" mass="44632">MSKARLFPVDKSLEKPERVMLVGVMLSADYSGANELREQSFQTALEEAADLVRAAGGDLVQIETAKRDKAHTALFVGKGKTDELATAVKQHDVDLVVFNHELTPTQERNLEKELQCRVLDRVGLILAIFAKRAQSQEGKLQVELAQLSHLSGRLVRGYGHMQSQKGGIGLKGPGETQLETDRRLINQKITALKKQLQSVRKQRATRRKSRESGRLKTFAIVGYTNAGKSSLFNRLTKADVLAKDQLFATLDTTARRLFLSHEASVILTDTVGFVRDLPHKLVSAFSATLEETALADVLLHVVDASNPDFQRQIDDVNEVLHEIKAHEVPQLVVYNKIDLLPEGEREAGVLRDHRGKAVAVNISVEKSSGLEALREAMIEYALADRPSEMVLCHHSSSLPTTKE</sequence>
<dbReference type="InterPro" id="IPR025121">
    <property type="entry name" value="GTPase_HflX_N"/>
</dbReference>
<evidence type="ECO:0000256" key="1">
    <source>
        <dbReference type="ARBA" id="ARBA00022490"/>
    </source>
</evidence>
<dbReference type="GO" id="GO:0005737">
    <property type="term" value="C:cytoplasm"/>
    <property type="evidence" value="ECO:0007669"/>
    <property type="project" value="UniProtKB-SubCell"/>
</dbReference>
<feature type="binding site" evidence="7">
    <location>
        <begin position="247"/>
        <end position="251"/>
    </location>
    <ligand>
        <name>GTP</name>
        <dbReference type="ChEBI" id="CHEBI:37565"/>
    </ligand>
</feature>
<feature type="domain" description="Hflx-type G" evidence="9">
    <location>
        <begin position="216"/>
        <end position="385"/>
    </location>
</feature>
<dbReference type="NCBIfam" id="TIGR00231">
    <property type="entry name" value="small_GTP"/>
    <property type="match status" value="1"/>
</dbReference>
<feature type="binding site" evidence="8">
    <location>
        <position position="229"/>
    </location>
    <ligand>
        <name>Mg(2+)</name>
        <dbReference type="ChEBI" id="CHEBI:18420"/>
    </ligand>
</feature>
<accession>A0A7X2KZC6</accession>
<dbReference type="Gene3D" id="3.40.50.11060">
    <property type="entry name" value="GTPase HflX, N-terminal domain"/>
    <property type="match status" value="1"/>
</dbReference>
<evidence type="ECO:0000256" key="7">
    <source>
        <dbReference type="PIRSR" id="PIRSR006809-1"/>
    </source>
</evidence>
<protein>
    <recommendedName>
        <fullName evidence="6">GTPase HflX</fullName>
    </recommendedName>
    <alternativeName>
        <fullName evidence="6">GTP-binding protein HflX</fullName>
    </alternativeName>
</protein>
<name>A0A7X2KZC6_9NEIS</name>
<keyword evidence="1 6" id="KW-0963">Cytoplasm</keyword>
<comment type="subcellular location">
    <subcellularLocation>
        <location evidence="6">Cytoplasm</location>
    </subcellularLocation>
    <text evidence="6">May associate with membranes.</text>
</comment>
<evidence type="ECO:0000313" key="11">
    <source>
        <dbReference type="Proteomes" id="UP000486297"/>
    </source>
</evidence>
<evidence type="ECO:0000256" key="2">
    <source>
        <dbReference type="ARBA" id="ARBA00022723"/>
    </source>
</evidence>
<keyword evidence="5 6" id="KW-0342">GTP-binding</keyword>
<dbReference type="PANTHER" id="PTHR10229">
    <property type="entry name" value="GTP-BINDING PROTEIN HFLX"/>
    <property type="match status" value="1"/>
</dbReference>
<evidence type="ECO:0000256" key="6">
    <source>
        <dbReference type="HAMAP-Rule" id="MF_00900"/>
    </source>
</evidence>
<dbReference type="FunFam" id="3.40.50.11060:FF:000001">
    <property type="entry name" value="GTPase HflX"/>
    <property type="match status" value="1"/>
</dbReference>
<dbReference type="EMBL" id="WJXO01000001">
    <property type="protein sequence ID" value="MRN38899.1"/>
    <property type="molecule type" value="Genomic_DNA"/>
</dbReference>
<evidence type="ECO:0000256" key="5">
    <source>
        <dbReference type="ARBA" id="ARBA00023134"/>
    </source>
</evidence>
<dbReference type="SUPFAM" id="SSF52540">
    <property type="entry name" value="P-loop containing nucleoside triphosphate hydrolases"/>
    <property type="match status" value="1"/>
</dbReference>
<dbReference type="InterPro" id="IPR030394">
    <property type="entry name" value="G_HFLX_dom"/>
</dbReference>
<dbReference type="GO" id="GO:0046872">
    <property type="term" value="F:metal ion binding"/>
    <property type="evidence" value="ECO:0007669"/>
    <property type="project" value="UniProtKB-KW"/>
</dbReference>
<dbReference type="Pfam" id="PF13167">
    <property type="entry name" value="GTP-bdg_N"/>
    <property type="match status" value="1"/>
</dbReference>
<keyword evidence="3 6" id="KW-0547">Nucleotide-binding</keyword>
<dbReference type="InterPro" id="IPR042108">
    <property type="entry name" value="GTPase_HflX_N_sf"/>
</dbReference>
<comment type="function">
    <text evidence="6">GTPase that associates with the 50S ribosomal subunit and may have a role during protein synthesis or ribosome biogenesis.</text>
</comment>
<dbReference type="RefSeq" id="WP_095501680.1">
    <property type="nucleotide sequence ID" value="NZ_WJXO01000001.1"/>
</dbReference>
<keyword evidence="4 8" id="KW-0460">Magnesium</keyword>
<dbReference type="NCBIfam" id="TIGR03156">
    <property type="entry name" value="GTP_HflX"/>
    <property type="match status" value="1"/>
</dbReference>
<dbReference type="Proteomes" id="UP000486297">
    <property type="component" value="Unassembled WGS sequence"/>
</dbReference>
<dbReference type="GO" id="GO:0043022">
    <property type="term" value="F:ribosome binding"/>
    <property type="evidence" value="ECO:0007669"/>
    <property type="project" value="TreeGrafter"/>
</dbReference>
<dbReference type="Pfam" id="PF16360">
    <property type="entry name" value="GTP-bdg_M"/>
    <property type="match status" value="1"/>
</dbReference>
<dbReference type="GO" id="GO:0005525">
    <property type="term" value="F:GTP binding"/>
    <property type="evidence" value="ECO:0007669"/>
    <property type="project" value="UniProtKB-UniRule"/>
</dbReference>
<proteinExistence type="inferred from homology"/>
<dbReference type="InterPro" id="IPR006073">
    <property type="entry name" value="GTP-bd"/>
</dbReference>
<gene>
    <name evidence="6 10" type="primary">hflX</name>
    <name evidence="10" type="ORF">GJU80_10550</name>
</gene>
<evidence type="ECO:0000256" key="8">
    <source>
        <dbReference type="PIRSR" id="PIRSR006809-2"/>
    </source>
</evidence>
<feature type="binding site" evidence="7">
    <location>
        <begin position="335"/>
        <end position="338"/>
    </location>
    <ligand>
        <name>GTP</name>
        <dbReference type="ChEBI" id="CHEBI:37565"/>
    </ligand>
</feature>
<reference evidence="10" key="1">
    <citation type="journal article" name="Emerg. Infect. Dis.">
        <title>Two cases of a newly characterized neisseria species.</title>
        <authorList>
            <person name="Mustapha M."/>
            <person name="Lemos A.P.S."/>
            <person name="Harrison L.H."/>
            <person name="Vantyne D."/>
            <person name="Sacchi C.T."/>
        </authorList>
    </citation>
    <scope>NUCLEOTIDE SEQUENCE</scope>
    <source>
        <strain evidence="10">N.95.16</strain>
    </source>
</reference>
<dbReference type="PROSITE" id="PS51705">
    <property type="entry name" value="G_HFLX"/>
    <property type="match status" value="1"/>
</dbReference>
<dbReference type="InterPro" id="IPR005225">
    <property type="entry name" value="Small_GTP-bd"/>
</dbReference>
<dbReference type="InterPro" id="IPR016496">
    <property type="entry name" value="GTPase_HflX"/>
</dbReference>
<feature type="binding site" evidence="7">
    <location>
        <begin position="269"/>
        <end position="272"/>
    </location>
    <ligand>
        <name>GTP</name>
        <dbReference type="ChEBI" id="CHEBI:37565"/>
    </ligand>
</feature>
<dbReference type="PANTHER" id="PTHR10229:SF0">
    <property type="entry name" value="GTP-BINDING PROTEIN 6-RELATED"/>
    <property type="match status" value="1"/>
</dbReference>
<dbReference type="PRINTS" id="PR00326">
    <property type="entry name" value="GTP1OBG"/>
</dbReference>
<dbReference type="Gene3D" id="3.40.50.300">
    <property type="entry name" value="P-loop containing nucleotide triphosphate hydrolases"/>
    <property type="match status" value="1"/>
</dbReference>
<comment type="cofactor">
    <cofactor evidence="8">
        <name>Mg(2+)</name>
        <dbReference type="ChEBI" id="CHEBI:18420"/>
    </cofactor>
</comment>
<evidence type="ECO:0000256" key="4">
    <source>
        <dbReference type="ARBA" id="ARBA00022842"/>
    </source>
</evidence>